<accession>A0A3P8C3A3</accession>
<name>A0A183GA18_HELPZ</name>
<dbReference type="WBParaSite" id="HPBE_0001882101-mRNA-1">
    <property type="protein sequence ID" value="HPBE_0001882101-mRNA-1"/>
    <property type="gene ID" value="HPBE_0001882101"/>
</dbReference>
<protein>
    <submittedName>
        <fullName evidence="2 4">Uncharacterized protein</fullName>
    </submittedName>
</protein>
<reference evidence="2 3" key="1">
    <citation type="submission" date="2018-11" db="EMBL/GenBank/DDBJ databases">
        <authorList>
            <consortium name="Pathogen Informatics"/>
        </authorList>
    </citation>
    <scope>NUCLEOTIDE SEQUENCE [LARGE SCALE GENOMIC DNA]</scope>
</reference>
<reference evidence="4" key="2">
    <citation type="submission" date="2019-09" db="UniProtKB">
        <authorList>
            <consortium name="WormBaseParasite"/>
        </authorList>
    </citation>
    <scope>IDENTIFICATION</scope>
</reference>
<dbReference type="Proteomes" id="UP000050761">
    <property type="component" value="Unassembled WGS sequence"/>
</dbReference>
<accession>A0A183GA18</accession>
<dbReference type="EMBL" id="UZAH01030945">
    <property type="protein sequence ID" value="VDP13064.1"/>
    <property type="molecule type" value="Genomic_DNA"/>
</dbReference>
<proteinExistence type="predicted"/>
<feature type="compositionally biased region" description="Acidic residues" evidence="1">
    <location>
        <begin position="44"/>
        <end position="53"/>
    </location>
</feature>
<sequence length="102" mass="11380">MEVRRDPDCQAEFLRTVEEAVAEKRPRCLWRRECRRNESRSVVADDDDDDDDTIQQPPPPPPPRGAACGPVGAARSDDARSPFKQSNSLERAACTPRTTDDG</sequence>
<dbReference type="AlphaFoldDB" id="A0A183GA18"/>
<feature type="region of interest" description="Disordered" evidence="1">
    <location>
        <begin position="37"/>
        <end position="102"/>
    </location>
</feature>
<evidence type="ECO:0000256" key="1">
    <source>
        <dbReference type="SAM" id="MobiDB-lite"/>
    </source>
</evidence>
<evidence type="ECO:0000313" key="2">
    <source>
        <dbReference type="EMBL" id="VDP13064.1"/>
    </source>
</evidence>
<keyword evidence="3" id="KW-1185">Reference proteome</keyword>
<evidence type="ECO:0000313" key="4">
    <source>
        <dbReference type="WBParaSite" id="HPBE_0001882101-mRNA-1"/>
    </source>
</evidence>
<gene>
    <name evidence="2" type="ORF">HPBE_LOCUS18821</name>
</gene>
<evidence type="ECO:0000313" key="3">
    <source>
        <dbReference type="Proteomes" id="UP000050761"/>
    </source>
</evidence>
<organism evidence="3 4">
    <name type="scientific">Heligmosomoides polygyrus</name>
    <name type="common">Parasitic roundworm</name>
    <dbReference type="NCBI Taxonomy" id="6339"/>
    <lineage>
        <taxon>Eukaryota</taxon>
        <taxon>Metazoa</taxon>
        <taxon>Ecdysozoa</taxon>
        <taxon>Nematoda</taxon>
        <taxon>Chromadorea</taxon>
        <taxon>Rhabditida</taxon>
        <taxon>Rhabditina</taxon>
        <taxon>Rhabditomorpha</taxon>
        <taxon>Strongyloidea</taxon>
        <taxon>Heligmosomidae</taxon>
        <taxon>Heligmosomoides</taxon>
    </lineage>
</organism>